<name>A0A5C4SZC4_9BACL</name>
<accession>A0A5C4SZC4</accession>
<dbReference type="InterPro" id="IPR037523">
    <property type="entry name" value="VOC_core"/>
</dbReference>
<evidence type="ECO:0000313" key="2">
    <source>
        <dbReference type="EMBL" id="TNJ62132.1"/>
    </source>
</evidence>
<proteinExistence type="predicted"/>
<keyword evidence="3" id="KW-1185">Reference proteome</keyword>
<dbReference type="SUPFAM" id="SSF54593">
    <property type="entry name" value="Glyoxalase/Bleomycin resistance protein/Dihydroxybiphenyl dioxygenase"/>
    <property type="match status" value="1"/>
</dbReference>
<feature type="domain" description="VOC" evidence="1">
    <location>
        <begin position="193"/>
        <end position="301"/>
    </location>
</feature>
<dbReference type="AlphaFoldDB" id="A0A5C4SZC4"/>
<dbReference type="InterPro" id="IPR004360">
    <property type="entry name" value="Glyas_Fos-R_dOase_dom"/>
</dbReference>
<dbReference type="PROSITE" id="PS51819">
    <property type="entry name" value="VOC"/>
    <property type="match status" value="1"/>
</dbReference>
<comment type="caution">
    <text evidence="2">The sequence shown here is derived from an EMBL/GenBank/DDBJ whole genome shotgun (WGS) entry which is preliminary data.</text>
</comment>
<sequence length="304" mass="33761">MSMQQLADKKGLFVTNGDIILGNLVPDPHIDSKLTDDGLQFSFKDRWGCAKTAGMAFSAPMQIKAEVRSSAADFRLHVGPNACIRINGLDGFLISRDPVTKEEKEETALSRQIAFKPNEFVRIQWDILPGYSVVKLNDEEFIRITGDYSKLTNTVHISSGKDVSITVKSLDIQRLSKGIMGEYRTVQVPDLRSIGSVFIEVKDSTVASEWYATKLGLTAAYLGNGMGTARPIQHGVGITMLGDPGHNAGVRLGFWTPDIRRTYEIMKENGVEIVGELRDHGDFAEFNFKDIDGNLMMVCWRPEK</sequence>
<gene>
    <name evidence="2" type="ORF">FE784_32430</name>
</gene>
<evidence type="ECO:0000259" key="1">
    <source>
        <dbReference type="PROSITE" id="PS51819"/>
    </source>
</evidence>
<dbReference type="Proteomes" id="UP000307943">
    <property type="component" value="Unassembled WGS sequence"/>
</dbReference>
<dbReference type="InterPro" id="IPR029068">
    <property type="entry name" value="Glyas_Bleomycin-R_OHBP_Dase"/>
</dbReference>
<dbReference type="Gene3D" id="3.10.180.10">
    <property type="entry name" value="2,3-Dihydroxybiphenyl 1,2-Dioxygenase, domain 1"/>
    <property type="match status" value="1"/>
</dbReference>
<reference evidence="2 3" key="1">
    <citation type="submission" date="2019-05" db="EMBL/GenBank/DDBJ databases">
        <title>We sequenced the genome of Paenibacillus hemerocallicola KCTC 33185 for further insight into its adaptation and study the phylogeny of Paenibacillus.</title>
        <authorList>
            <person name="Narsing Rao M.P."/>
        </authorList>
    </citation>
    <scope>NUCLEOTIDE SEQUENCE [LARGE SCALE GENOMIC DNA]</scope>
    <source>
        <strain evidence="2 3">KCTC 33185</strain>
    </source>
</reference>
<dbReference type="OrthoDB" id="2184229at2"/>
<dbReference type="RefSeq" id="WP_139606403.1">
    <property type="nucleotide sequence ID" value="NZ_VDCQ01000065.1"/>
</dbReference>
<evidence type="ECO:0000313" key="3">
    <source>
        <dbReference type="Proteomes" id="UP000307943"/>
    </source>
</evidence>
<dbReference type="EMBL" id="VDCQ01000065">
    <property type="protein sequence ID" value="TNJ62132.1"/>
    <property type="molecule type" value="Genomic_DNA"/>
</dbReference>
<protein>
    <submittedName>
        <fullName evidence="2">VOC family protein</fullName>
    </submittedName>
</protein>
<dbReference type="Pfam" id="PF00903">
    <property type="entry name" value="Glyoxalase"/>
    <property type="match status" value="1"/>
</dbReference>
<organism evidence="2 3">
    <name type="scientific">Paenibacillus hemerocallicola</name>
    <dbReference type="NCBI Taxonomy" id="1172614"/>
    <lineage>
        <taxon>Bacteria</taxon>
        <taxon>Bacillati</taxon>
        <taxon>Bacillota</taxon>
        <taxon>Bacilli</taxon>
        <taxon>Bacillales</taxon>
        <taxon>Paenibacillaceae</taxon>
        <taxon>Paenibacillus</taxon>
    </lineage>
</organism>